<evidence type="ECO:0000313" key="5">
    <source>
        <dbReference type="Proteomes" id="UP001501576"/>
    </source>
</evidence>
<evidence type="ECO:0000256" key="2">
    <source>
        <dbReference type="SAM" id="SignalP"/>
    </source>
</evidence>
<comment type="caution">
    <text evidence="4">The sequence shown here is derived from an EMBL/GenBank/DDBJ whole genome shotgun (WGS) entry which is preliminary data.</text>
</comment>
<keyword evidence="2" id="KW-0732">Signal</keyword>
<feature type="chain" id="PRO_5047244464" evidence="2">
    <location>
        <begin position="31"/>
        <end position="409"/>
    </location>
</feature>
<dbReference type="EMBL" id="BAAABZ010000015">
    <property type="protein sequence ID" value="GAA0523046.1"/>
    <property type="molecule type" value="Genomic_DNA"/>
</dbReference>
<dbReference type="Gene3D" id="3.40.710.10">
    <property type="entry name" value="DD-peptidase/beta-lactamase superfamily"/>
    <property type="match status" value="1"/>
</dbReference>
<feature type="signal peptide" evidence="2">
    <location>
        <begin position="1"/>
        <end position="30"/>
    </location>
</feature>
<keyword evidence="4" id="KW-0378">Hydrolase</keyword>
<dbReference type="InterPro" id="IPR012338">
    <property type="entry name" value="Beta-lactam/transpept-like"/>
</dbReference>
<dbReference type="InterPro" id="IPR001466">
    <property type="entry name" value="Beta-lactam-related"/>
</dbReference>
<dbReference type="Pfam" id="PF00144">
    <property type="entry name" value="Beta-lactamase"/>
    <property type="match status" value="1"/>
</dbReference>
<protein>
    <submittedName>
        <fullName evidence="4">Serine hydrolase domain-containing protein</fullName>
    </submittedName>
</protein>
<organism evidence="4 5">
    <name type="scientific">Streptomyces mordarskii</name>
    <dbReference type="NCBI Taxonomy" id="1226758"/>
    <lineage>
        <taxon>Bacteria</taxon>
        <taxon>Bacillati</taxon>
        <taxon>Actinomycetota</taxon>
        <taxon>Actinomycetes</taxon>
        <taxon>Kitasatosporales</taxon>
        <taxon>Streptomycetaceae</taxon>
        <taxon>Streptomyces</taxon>
    </lineage>
</organism>
<evidence type="ECO:0000256" key="1">
    <source>
        <dbReference type="SAM" id="MobiDB-lite"/>
    </source>
</evidence>
<proteinExistence type="predicted"/>
<dbReference type="RefSeq" id="WP_086710149.1">
    <property type="nucleotide sequence ID" value="NZ_BAAABZ010000015.1"/>
</dbReference>
<feature type="region of interest" description="Disordered" evidence="1">
    <location>
        <begin position="386"/>
        <end position="409"/>
    </location>
</feature>
<accession>A0ABP3MQK6</accession>
<sequence length="409" mass="43915">MKQRAARTVSFALAVAIAVGTAALPSFAYAAQSDHGHEATRTALRELVEKGGLPGAAAKARDSRGNWFASSGYADIGKGRKRSADDRFRGASITKTFVATVLLQLAAEGRLSLDDTVETWLPGLVRGNGYDGSKITLRQLLNHTSGLANYTEDPAFIHNAAGPGFPEHRYDTHTPEELVATALKYPPRPDPTRAPYYSNTNFVIAGMVIEKVTGRSYGREVTRRIIRPLKLRGTSYPGTAPQMPKPHPVGYSRLHQEAPDAEIHDATEQNMSWLGAAGDVISTSGDLNRFQRALLMGGLLPSAQMKEMLDEVPLGDGVGYGLGVEFAKLSCGVRIVGKSGRTNGSLSLMFGTPDGKHQLTLNVNGDWLRDGSLYFNVVEAEFCGTAPSRADKPSSPTERPPASPAALLR</sequence>
<evidence type="ECO:0000259" key="3">
    <source>
        <dbReference type="Pfam" id="PF00144"/>
    </source>
</evidence>
<dbReference type="PANTHER" id="PTHR46825">
    <property type="entry name" value="D-ALANYL-D-ALANINE-CARBOXYPEPTIDASE/ENDOPEPTIDASE AMPH"/>
    <property type="match status" value="1"/>
</dbReference>
<dbReference type="PANTHER" id="PTHR46825:SF7">
    <property type="entry name" value="D-ALANYL-D-ALANINE CARBOXYPEPTIDASE"/>
    <property type="match status" value="1"/>
</dbReference>
<reference evidence="5" key="1">
    <citation type="journal article" date="2019" name="Int. J. Syst. Evol. Microbiol.">
        <title>The Global Catalogue of Microorganisms (GCM) 10K type strain sequencing project: providing services to taxonomists for standard genome sequencing and annotation.</title>
        <authorList>
            <consortium name="The Broad Institute Genomics Platform"/>
            <consortium name="The Broad Institute Genome Sequencing Center for Infectious Disease"/>
            <person name="Wu L."/>
            <person name="Ma J."/>
        </authorList>
    </citation>
    <scope>NUCLEOTIDE SEQUENCE [LARGE SCALE GENOMIC DNA]</scope>
    <source>
        <strain evidence="5">JCM 5052</strain>
    </source>
</reference>
<dbReference type="SUPFAM" id="SSF56601">
    <property type="entry name" value="beta-lactamase/transpeptidase-like"/>
    <property type="match status" value="1"/>
</dbReference>
<evidence type="ECO:0000313" key="4">
    <source>
        <dbReference type="EMBL" id="GAA0523046.1"/>
    </source>
</evidence>
<keyword evidence="5" id="KW-1185">Reference proteome</keyword>
<feature type="domain" description="Beta-lactamase-related" evidence="3">
    <location>
        <begin position="42"/>
        <end position="365"/>
    </location>
</feature>
<dbReference type="GO" id="GO:0016787">
    <property type="term" value="F:hydrolase activity"/>
    <property type="evidence" value="ECO:0007669"/>
    <property type="project" value="UniProtKB-KW"/>
</dbReference>
<name>A0ABP3MQK6_9ACTN</name>
<dbReference type="InterPro" id="IPR050491">
    <property type="entry name" value="AmpC-like"/>
</dbReference>
<gene>
    <name evidence="4" type="ORF">GCM10010390_26670</name>
</gene>
<dbReference type="Proteomes" id="UP001501576">
    <property type="component" value="Unassembled WGS sequence"/>
</dbReference>